<keyword evidence="2" id="KW-0539">Nucleus</keyword>
<dbReference type="AlphaFoldDB" id="A0A1X2HB74"/>
<proteinExistence type="predicted"/>
<dbReference type="Gene3D" id="3.30.160.360">
    <property type="match status" value="1"/>
</dbReference>
<protein>
    <recommendedName>
        <fullName evidence="6">FYR N-terminal domain-containing protein</fullName>
    </recommendedName>
</protein>
<dbReference type="InParanoid" id="A0A1X2HB74"/>
<dbReference type="Pfam" id="PF05965">
    <property type="entry name" value="FYRC"/>
    <property type="match status" value="1"/>
</dbReference>
<organism evidence="4 5">
    <name type="scientific">Syncephalastrum racemosum</name>
    <name type="common">Filamentous fungus</name>
    <dbReference type="NCBI Taxonomy" id="13706"/>
    <lineage>
        <taxon>Eukaryota</taxon>
        <taxon>Fungi</taxon>
        <taxon>Fungi incertae sedis</taxon>
        <taxon>Mucoromycota</taxon>
        <taxon>Mucoromycotina</taxon>
        <taxon>Mucoromycetes</taxon>
        <taxon>Mucorales</taxon>
        <taxon>Syncephalastraceae</taxon>
        <taxon>Syncephalastrum</taxon>
    </lineage>
</organism>
<feature type="non-terminal residue" evidence="4">
    <location>
        <position position="1"/>
    </location>
</feature>
<dbReference type="Proteomes" id="UP000242180">
    <property type="component" value="Unassembled WGS sequence"/>
</dbReference>
<dbReference type="PANTHER" id="PTHR22715">
    <property type="entry name" value="TRANSFORMING GROWTH FACTOR BETA REGULATED GENE 1"/>
    <property type="match status" value="1"/>
</dbReference>
<dbReference type="PROSITE" id="PS51543">
    <property type="entry name" value="FYRC"/>
    <property type="match status" value="1"/>
</dbReference>
<evidence type="ECO:0000256" key="2">
    <source>
        <dbReference type="ARBA" id="ARBA00023242"/>
    </source>
</evidence>
<comment type="subcellular location">
    <subcellularLocation>
        <location evidence="1">Nucleus</location>
    </subcellularLocation>
</comment>
<dbReference type="InterPro" id="IPR040092">
    <property type="entry name" value="TBRG1"/>
</dbReference>
<sequence>PMPTTMSPRRPGSLKRKATLKRLREEEATPYAPPECDEDGKPTLPQIIGLYTLVHLGAIVTDRPAFHTDRYIYPIGYTIERSYPSMVDPETDTTMTATILDGGDAPIFSLTAADMPDAPLTGGSPSTPWTAAVKLVCQIRGRRAPKSTAGPDLYGLKNSTIAKLIQDLPGADQLGDYVWQNF</sequence>
<evidence type="ECO:0000313" key="4">
    <source>
        <dbReference type="EMBL" id="ORY95902.1"/>
    </source>
</evidence>
<comment type="caution">
    <text evidence="4">The sequence shown here is derived from an EMBL/GenBank/DDBJ whole genome shotgun (WGS) entry which is preliminary data.</text>
</comment>
<dbReference type="PROSITE" id="PS51542">
    <property type="entry name" value="FYRN"/>
    <property type="match status" value="1"/>
</dbReference>
<dbReference type="GO" id="GO:0005634">
    <property type="term" value="C:nucleus"/>
    <property type="evidence" value="ECO:0007669"/>
    <property type="project" value="UniProtKB-SubCell"/>
</dbReference>
<reference evidence="4 5" key="1">
    <citation type="submission" date="2016-07" db="EMBL/GenBank/DDBJ databases">
        <title>Pervasive Adenine N6-methylation of Active Genes in Fungi.</title>
        <authorList>
            <consortium name="DOE Joint Genome Institute"/>
            <person name="Mondo S.J."/>
            <person name="Dannebaum R.O."/>
            <person name="Kuo R.C."/>
            <person name="Labutti K."/>
            <person name="Haridas S."/>
            <person name="Kuo A."/>
            <person name="Salamov A."/>
            <person name="Ahrendt S.R."/>
            <person name="Lipzen A."/>
            <person name="Sullivan W."/>
            <person name="Andreopoulos W.B."/>
            <person name="Clum A."/>
            <person name="Lindquist E."/>
            <person name="Daum C."/>
            <person name="Ramamoorthy G.K."/>
            <person name="Gryganskyi A."/>
            <person name="Culley D."/>
            <person name="Magnuson J.K."/>
            <person name="James T.Y."/>
            <person name="O'Malley M.A."/>
            <person name="Stajich J.E."/>
            <person name="Spatafora J.W."/>
            <person name="Visel A."/>
            <person name="Grigoriev I.V."/>
        </authorList>
    </citation>
    <scope>NUCLEOTIDE SEQUENCE [LARGE SCALE GENOMIC DNA]</scope>
    <source>
        <strain evidence="4 5">NRRL 2496</strain>
    </source>
</reference>
<evidence type="ECO:0000313" key="5">
    <source>
        <dbReference type="Proteomes" id="UP000242180"/>
    </source>
</evidence>
<dbReference type="InterPro" id="IPR003889">
    <property type="entry name" value="FYrich_C"/>
</dbReference>
<evidence type="ECO:0008006" key="6">
    <source>
        <dbReference type="Google" id="ProtNLM"/>
    </source>
</evidence>
<accession>A0A1X2HB74</accession>
<name>A0A1X2HB74_SYNRA</name>
<dbReference type="InterPro" id="IPR003888">
    <property type="entry name" value="FYrich_N"/>
</dbReference>
<keyword evidence="5" id="KW-1185">Reference proteome</keyword>
<gene>
    <name evidence="4" type="ORF">BCR43DRAFT_405489</name>
</gene>
<dbReference type="PANTHER" id="PTHR22715:SF0">
    <property type="entry name" value="TRANSFORMING GROWTH FACTOR BETA REGULATOR 1"/>
    <property type="match status" value="1"/>
</dbReference>
<dbReference type="STRING" id="13706.A0A1X2HB74"/>
<dbReference type="Pfam" id="PF05964">
    <property type="entry name" value="FYRN"/>
    <property type="match status" value="1"/>
</dbReference>
<dbReference type="GO" id="GO:0051726">
    <property type="term" value="P:regulation of cell cycle"/>
    <property type="evidence" value="ECO:0007669"/>
    <property type="project" value="TreeGrafter"/>
</dbReference>
<feature type="compositionally biased region" description="Basic residues" evidence="3">
    <location>
        <begin position="12"/>
        <end position="21"/>
    </location>
</feature>
<evidence type="ECO:0000256" key="3">
    <source>
        <dbReference type="SAM" id="MobiDB-lite"/>
    </source>
</evidence>
<feature type="non-terminal residue" evidence="4">
    <location>
        <position position="182"/>
    </location>
</feature>
<dbReference type="SMART" id="SM00541">
    <property type="entry name" value="FYRN"/>
    <property type="match status" value="1"/>
</dbReference>
<feature type="region of interest" description="Disordered" evidence="3">
    <location>
        <begin position="1"/>
        <end position="40"/>
    </location>
</feature>
<dbReference type="EMBL" id="MCGN01000006">
    <property type="protein sequence ID" value="ORY95902.1"/>
    <property type="molecule type" value="Genomic_DNA"/>
</dbReference>
<evidence type="ECO:0000256" key="1">
    <source>
        <dbReference type="ARBA" id="ARBA00004123"/>
    </source>
</evidence>
<dbReference type="OrthoDB" id="285793at2759"/>